<organism evidence="1 2">
    <name type="scientific">Penicillium oxalicum (strain 114-2 / CGMCC 5302)</name>
    <name type="common">Penicillium decumbens</name>
    <dbReference type="NCBI Taxonomy" id="933388"/>
    <lineage>
        <taxon>Eukaryota</taxon>
        <taxon>Fungi</taxon>
        <taxon>Dikarya</taxon>
        <taxon>Ascomycota</taxon>
        <taxon>Pezizomycotina</taxon>
        <taxon>Eurotiomycetes</taxon>
        <taxon>Eurotiomycetidae</taxon>
        <taxon>Eurotiales</taxon>
        <taxon>Aspergillaceae</taxon>
        <taxon>Penicillium</taxon>
    </lineage>
</organism>
<dbReference type="EMBL" id="KB644414">
    <property type="protein sequence ID" value="EPS32334.1"/>
    <property type="molecule type" value="Genomic_DNA"/>
</dbReference>
<dbReference type="Proteomes" id="UP000019376">
    <property type="component" value="Unassembled WGS sequence"/>
</dbReference>
<dbReference type="HOGENOM" id="CLU_2121893_0_0_1"/>
<dbReference type="AlphaFoldDB" id="S7ZPP1"/>
<keyword evidence="2" id="KW-1185">Reference proteome</keyword>
<proteinExistence type="predicted"/>
<sequence>MSDLIFEPRLKICSARIDRNTYSIVAEVETEAFVTFLACLDSRGPKFTVGMAQPNPARDGTKFRYPYMSWLDTDVQHGLLNLDRGWEALTAAGNMAKRAKLRESVRVGRGHKQS</sequence>
<evidence type="ECO:0000313" key="2">
    <source>
        <dbReference type="Proteomes" id="UP000019376"/>
    </source>
</evidence>
<evidence type="ECO:0000313" key="1">
    <source>
        <dbReference type="EMBL" id="EPS32334.1"/>
    </source>
</evidence>
<protein>
    <submittedName>
        <fullName evidence="1">Uncharacterized protein</fullName>
    </submittedName>
</protein>
<name>S7ZPP1_PENO1</name>
<reference evidence="1 2" key="1">
    <citation type="journal article" date="2013" name="PLoS ONE">
        <title>Genomic and secretomic analyses reveal unique features of the lignocellulolytic enzyme system of Penicillium decumbens.</title>
        <authorList>
            <person name="Liu G."/>
            <person name="Zhang L."/>
            <person name="Wei X."/>
            <person name="Zou G."/>
            <person name="Qin Y."/>
            <person name="Ma L."/>
            <person name="Li J."/>
            <person name="Zheng H."/>
            <person name="Wang S."/>
            <person name="Wang C."/>
            <person name="Xun L."/>
            <person name="Zhao G.-P."/>
            <person name="Zhou Z."/>
            <person name="Qu Y."/>
        </authorList>
    </citation>
    <scope>NUCLEOTIDE SEQUENCE [LARGE SCALE GENOMIC DNA]</scope>
    <source>
        <strain evidence="2">114-2 / CGMCC 5302</strain>
    </source>
</reference>
<accession>S7ZPP1</accession>
<gene>
    <name evidence="1" type="ORF">PDE_07294</name>
</gene>